<dbReference type="Pfam" id="PF04198">
    <property type="entry name" value="Sugar-bind"/>
    <property type="match status" value="1"/>
</dbReference>
<gene>
    <name evidence="6" type="ORF">GCM10025883_19640</name>
</gene>
<evidence type="ECO:0000256" key="1">
    <source>
        <dbReference type="ARBA" id="ARBA00010466"/>
    </source>
</evidence>
<dbReference type="Gene3D" id="3.40.50.1360">
    <property type="match status" value="1"/>
</dbReference>
<keyword evidence="4" id="KW-0804">Transcription</keyword>
<dbReference type="PANTHER" id="PTHR34294">
    <property type="entry name" value="TRANSCRIPTIONAL REGULATOR-RELATED"/>
    <property type="match status" value="1"/>
</dbReference>
<organism evidence="6 7">
    <name type="scientific">Mobilicoccus caccae</name>
    <dbReference type="NCBI Taxonomy" id="1859295"/>
    <lineage>
        <taxon>Bacteria</taxon>
        <taxon>Bacillati</taxon>
        <taxon>Actinomycetota</taxon>
        <taxon>Actinomycetes</taxon>
        <taxon>Micrococcales</taxon>
        <taxon>Dermatophilaceae</taxon>
        <taxon>Mobilicoccus</taxon>
    </lineage>
</organism>
<evidence type="ECO:0000259" key="5">
    <source>
        <dbReference type="Pfam" id="PF04198"/>
    </source>
</evidence>
<reference evidence="7" key="1">
    <citation type="journal article" date="2019" name="Int. J. Syst. Evol. Microbiol.">
        <title>The Global Catalogue of Microorganisms (GCM) 10K type strain sequencing project: providing services to taxonomists for standard genome sequencing and annotation.</title>
        <authorList>
            <consortium name="The Broad Institute Genomics Platform"/>
            <consortium name="The Broad Institute Genome Sequencing Center for Infectious Disease"/>
            <person name="Wu L."/>
            <person name="Ma J."/>
        </authorList>
    </citation>
    <scope>NUCLEOTIDE SEQUENCE [LARGE SCALE GENOMIC DNA]</scope>
    <source>
        <strain evidence="7">NBRC 113072</strain>
    </source>
</reference>
<evidence type="ECO:0000256" key="4">
    <source>
        <dbReference type="ARBA" id="ARBA00023163"/>
    </source>
</evidence>
<dbReference type="EMBL" id="BSUO01000001">
    <property type="protein sequence ID" value="GMA39919.1"/>
    <property type="molecule type" value="Genomic_DNA"/>
</dbReference>
<dbReference type="InterPro" id="IPR007324">
    <property type="entry name" value="Sugar-bd_dom_put"/>
</dbReference>
<evidence type="ECO:0000256" key="2">
    <source>
        <dbReference type="ARBA" id="ARBA00023015"/>
    </source>
</evidence>
<protein>
    <recommendedName>
        <fullName evidence="5">Sugar-binding domain-containing protein</fullName>
    </recommendedName>
</protein>
<keyword evidence="2" id="KW-0805">Transcription regulation</keyword>
<sequence length="224" mass="24513">MRELGRLGAMVLEEEVTDGELVGVTWGETMYAVARALTPQPRHGVEIVQLKGGLSLTSRSTNDFETITLFCKAFDAYARTLPLPVIFDDADVKRIVEGERHIRHILDLGREAQTAIFTVGAITPDAMLFNLGHLSESERDTLLERAAGDVCSRFYDDEGRICLPDLDARTVGIALSDLRLKRTRILVAGGHAKARALGVALRAGYATHLVTDVETAREVLAQEA</sequence>
<dbReference type="SUPFAM" id="SSF100950">
    <property type="entry name" value="NagB/RpiA/CoA transferase-like"/>
    <property type="match status" value="1"/>
</dbReference>
<accession>A0ABQ6IR36</accession>
<evidence type="ECO:0000313" key="6">
    <source>
        <dbReference type="EMBL" id="GMA39919.1"/>
    </source>
</evidence>
<evidence type="ECO:0000313" key="7">
    <source>
        <dbReference type="Proteomes" id="UP001157126"/>
    </source>
</evidence>
<name>A0ABQ6IR36_9MICO</name>
<evidence type="ECO:0000256" key="3">
    <source>
        <dbReference type="ARBA" id="ARBA00023125"/>
    </source>
</evidence>
<dbReference type="RefSeq" id="WP_348536148.1">
    <property type="nucleotide sequence ID" value="NZ_BSUO01000001.1"/>
</dbReference>
<dbReference type="InterPro" id="IPR051054">
    <property type="entry name" value="SorC_transcr_regulators"/>
</dbReference>
<dbReference type="InterPro" id="IPR037171">
    <property type="entry name" value="NagB/RpiA_transferase-like"/>
</dbReference>
<comment type="similarity">
    <text evidence="1">Belongs to the SorC transcriptional regulatory family.</text>
</comment>
<keyword evidence="7" id="KW-1185">Reference proteome</keyword>
<comment type="caution">
    <text evidence="6">The sequence shown here is derived from an EMBL/GenBank/DDBJ whole genome shotgun (WGS) entry which is preliminary data.</text>
</comment>
<dbReference type="PANTHER" id="PTHR34294:SF1">
    <property type="entry name" value="TRANSCRIPTIONAL REGULATOR LSRR"/>
    <property type="match status" value="1"/>
</dbReference>
<proteinExistence type="inferred from homology"/>
<feature type="domain" description="Sugar-binding" evidence="5">
    <location>
        <begin position="2"/>
        <end position="221"/>
    </location>
</feature>
<keyword evidence="3" id="KW-0238">DNA-binding</keyword>
<dbReference type="Proteomes" id="UP001157126">
    <property type="component" value="Unassembled WGS sequence"/>
</dbReference>